<protein>
    <recommendedName>
        <fullName evidence="1">Enoyl reductase (ER) domain-containing protein</fullName>
    </recommendedName>
</protein>
<dbReference type="OrthoDB" id="3509362at2759"/>
<dbReference type="AlphaFoldDB" id="A0A0C3RYJ6"/>
<dbReference type="GO" id="GO:0016491">
    <property type="term" value="F:oxidoreductase activity"/>
    <property type="evidence" value="ECO:0007669"/>
    <property type="project" value="InterPro"/>
</dbReference>
<dbReference type="CDD" id="cd08267">
    <property type="entry name" value="MDR1"/>
    <property type="match status" value="1"/>
</dbReference>
<evidence type="ECO:0000313" key="2">
    <source>
        <dbReference type="EMBL" id="KIP01277.1"/>
    </source>
</evidence>
<dbReference type="STRING" id="745531.A0A0C3RYJ6"/>
<keyword evidence="3" id="KW-1185">Reference proteome</keyword>
<dbReference type="Pfam" id="PF13602">
    <property type="entry name" value="ADH_zinc_N_2"/>
    <property type="match status" value="2"/>
</dbReference>
<dbReference type="InterPro" id="IPR020843">
    <property type="entry name" value="ER"/>
</dbReference>
<dbReference type="Pfam" id="PF08240">
    <property type="entry name" value="ADH_N"/>
    <property type="match status" value="1"/>
</dbReference>
<feature type="domain" description="Enoyl reductase (ER)" evidence="1">
    <location>
        <begin position="256"/>
        <end position="521"/>
    </location>
</feature>
<evidence type="ECO:0000313" key="3">
    <source>
        <dbReference type="Proteomes" id="UP000053257"/>
    </source>
</evidence>
<reference evidence="2 3" key="1">
    <citation type="journal article" date="2014" name="PLoS Genet.">
        <title>Analysis of the Phlebiopsis gigantea genome, transcriptome and secretome provides insight into its pioneer colonization strategies of wood.</title>
        <authorList>
            <person name="Hori C."/>
            <person name="Ishida T."/>
            <person name="Igarashi K."/>
            <person name="Samejima M."/>
            <person name="Suzuki H."/>
            <person name="Master E."/>
            <person name="Ferreira P."/>
            <person name="Ruiz-Duenas F.J."/>
            <person name="Held B."/>
            <person name="Canessa P."/>
            <person name="Larrondo L.F."/>
            <person name="Schmoll M."/>
            <person name="Druzhinina I.S."/>
            <person name="Kubicek C.P."/>
            <person name="Gaskell J.A."/>
            <person name="Kersten P."/>
            <person name="St John F."/>
            <person name="Glasner J."/>
            <person name="Sabat G."/>
            <person name="Splinter BonDurant S."/>
            <person name="Syed K."/>
            <person name="Yadav J."/>
            <person name="Mgbeahuruike A.C."/>
            <person name="Kovalchuk A."/>
            <person name="Asiegbu F.O."/>
            <person name="Lackner G."/>
            <person name="Hoffmeister D."/>
            <person name="Rencoret J."/>
            <person name="Gutierrez A."/>
            <person name="Sun H."/>
            <person name="Lindquist E."/>
            <person name="Barry K."/>
            <person name="Riley R."/>
            <person name="Grigoriev I.V."/>
            <person name="Henrissat B."/>
            <person name="Kues U."/>
            <person name="Berka R.M."/>
            <person name="Martinez A.T."/>
            <person name="Covert S.F."/>
            <person name="Blanchette R.A."/>
            <person name="Cullen D."/>
        </authorList>
    </citation>
    <scope>NUCLEOTIDE SEQUENCE [LARGE SCALE GENOMIC DNA]</scope>
    <source>
        <strain evidence="2 3">11061_1 CR5-6</strain>
    </source>
</reference>
<proteinExistence type="predicted"/>
<accession>A0A0C3RYJ6</accession>
<sequence length="521" mass="56715">MATPPPIPDTQRAWLVVRRGKPADALQLSETWPVPKQLGKGEVLVRVQAAAFNPVGHKIMGMLPSVLARRPHVAEHDFAGVVADANGTAFADGQAVYGWVPFVDYTKAPVHEQLAGNPPARKFHAFFEAVGTADPRLYLNCEAYLAPGGTFATVGPQPGVGGGIGGLVRTVLEAFRPRFLGGVDRSWVVTSVADRPDEFEALGKYIEDGKVKTVVDSVFAFEDVLKGYERVLTSRAAGKVVVKGSRCLSCRVRRRARESQLAHPCRGYQIMGLLPDFIAKRPHVAEHDFAGTVVDANRTRFESGQDVWGVIRQGALAQYARVPATHVALRPAQLAPTEAAGLGLAGYTAHEALFSVAQPERAHGCRVTSTGSGKREEFLAGLGVDRFVGYTEDAVHRQLERAPTTTTTKFRLMFDGVGDQIVPLFSHNEAYLAPGGMYVTVGAPRFTPRALWLLWAARMPRWLGGTGRVWKQLPVMAVQQQKLEKLAQYVADGTVKPVIDCVFGFTDVLKAYERTMPQAKL</sequence>
<dbReference type="SUPFAM" id="SSF51735">
    <property type="entry name" value="NAD(P)-binding Rossmann-fold domains"/>
    <property type="match status" value="1"/>
</dbReference>
<dbReference type="PANTHER" id="PTHR11695">
    <property type="entry name" value="ALCOHOL DEHYDROGENASE RELATED"/>
    <property type="match status" value="1"/>
</dbReference>
<gene>
    <name evidence="2" type="ORF">PHLGIDRAFT_38344</name>
</gene>
<dbReference type="SMART" id="SM00829">
    <property type="entry name" value="PKS_ER"/>
    <property type="match status" value="1"/>
</dbReference>
<dbReference type="InterPro" id="IPR050700">
    <property type="entry name" value="YIM1/Zinc_Alcohol_DH_Fams"/>
</dbReference>
<dbReference type="InterPro" id="IPR036291">
    <property type="entry name" value="NAD(P)-bd_dom_sf"/>
</dbReference>
<dbReference type="Proteomes" id="UP000053257">
    <property type="component" value="Unassembled WGS sequence"/>
</dbReference>
<dbReference type="InterPro" id="IPR013154">
    <property type="entry name" value="ADH-like_N"/>
</dbReference>
<dbReference type="SUPFAM" id="SSF50129">
    <property type="entry name" value="GroES-like"/>
    <property type="match status" value="2"/>
</dbReference>
<name>A0A0C3RYJ6_PHLG1</name>
<organism evidence="2 3">
    <name type="scientific">Phlebiopsis gigantea (strain 11061_1 CR5-6)</name>
    <name type="common">White-rot fungus</name>
    <name type="synonym">Peniophora gigantea</name>
    <dbReference type="NCBI Taxonomy" id="745531"/>
    <lineage>
        <taxon>Eukaryota</taxon>
        <taxon>Fungi</taxon>
        <taxon>Dikarya</taxon>
        <taxon>Basidiomycota</taxon>
        <taxon>Agaricomycotina</taxon>
        <taxon>Agaricomycetes</taxon>
        <taxon>Polyporales</taxon>
        <taxon>Phanerochaetaceae</taxon>
        <taxon>Phlebiopsis</taxon>
    </lineage>
</organism>
<feature type="non-terminal residue" evidence="2">
    <location>
        <position position="521"/>
    </location>
</feature>
<dbReference type="HOGENOM" id="CLU_522853_0_0_1"/>
<evidence type="ECO:0000259" key="1">
    <source>
        <dbReference type="SMART" id="SM00829"/>
    </source>
</evidence>
<dbReference type="InterPro" id="IPR011032">
    <property type="entry name" value="GroES-like_sf"/>
</dbReference>
<dbReference type="Gene3D" id="3.40.50.720">
    <property type="entry name" value="NAD(P)-binding Rossmann-like Domain"/>
    <property type="match status" value="2"/>
</dbReference>
<dbReference type="EMBL" id="KN840837">
    <property type="protein sequence ID" value="KIP01277.1"/>
    <property type="molecule type" value="Genomic_DNA"/>
</dbReference>
<dbReference type="PANTHER" id="PTHR11695:SF294">
    <property type="entry name" value="RETICULON-4-INTERACTING PROTEIN 1, MITOCHONDRIAL"/>
    <property type="match status" value="1"/>
</dbReference>
<dbReference type="Gene3D" id="3.90.180.10">
    <property type="entry name" value="Medium-chain alcohol dehydrogenases, catalytic domain"/>
    <property type="match status" value="4"/>
</dbReference>